<organism evidence="2 3">
    <name type="scientific">Paludibaculum fermentans</name>
    <dbReference type="NCBI Taxonomy" id="1473598"/>
    <lineage>
        <taxon>Bacteria</taxon>
        <taxon>Pseudomonadati</taxon>
        <taxon>Acidobacteriota</taxon>
        <taxon>Terriglobia</taxon>
        <taxon>Bryobacterales</taxon>
        <taxon>Bryobacteraceae</taxon>
        <taxon>Paludibaculum</taxon>
    </lineage>
</organism>
<dbReference type="KEGG" id="pfer:IRI77_02415"/>
<feature type="region of interest" description="Disordered" evidence="1">
    <location>
        <begin position="76"/>
        <end position="103"/>
    </location>
</feature>
<accession>A0A7S7NS58</accession>
<gene>
    <name evidence="2" type="ORF">IRI77_02415</name>
</gene>
<sequence>MRIDRAGQSLGELLSAMGQGKGLTSALENSLKGSFSDELQATSEQSATDTSGETTTLGMTPFLAVALAAKSEASSSAAASQNSDTTTATSAASGSAAGSTASTESGSTMAITYSLDNSSLDPSPAAPWNMTLVKPSVPSALGPDTRTALNAALTKAGVDPSKVKVSYWEELVWYPGGNYINKSITVQTPNGQKMDFDAAATLRTPDVTVSSVQQMLQMADVTAPETVIS</sequence>
<keyword evidence="3" id="KW-1185">Reference proteome</keyword>
<reference evidence="2 3" key="1">
    <citation type="submission" date="2020-10" db="EMBL/GenBank/DDBJ databases">
        <title>Complete genome sequence of Paludibaculum fermentans P105T, a facultatively anaerobic acidobacterium capable of dissimilatory Fe(III) reduction.</title>
        <authorList>
            <person name="Dedysh S.N."/>
            <person name="Beletsky A.V."/>
            <person name="Kulichevskaya I.S."/>
            <person name="Mardanov A.V."/>
            <person name="Ravin N.V."/>
        </authorList>
    </citation>
    <scope>NUCLEOTIDE SEQUENCE [LARGE SCALE GENOMIC DNA]</scope>
    <source>
        <strain evidence="2 3">P105</strain>
    </source>
</reference>
<dbReference type="RefSeq" id="WP_194450496.1">
    <property type="nucleotide sequence ID" value="NZ_CP063849.1"/>
</dbReference>
<feature type="region of interest" description="Disordered" evidence="1">
    <location>
        <begin position="35"/>
        <end position="55"/>
    </location>
</feature>
<dbReference type="Proteomes" id="UP000593892">
    <property type="component" value="Chromosome"/>
</dbReference>
<dbReference type="AlphaFoldDB" id="A0A7S7NS58"/>
<protein>
    <submittedName>
        <fullName evidence="2">Uncharacterized protein</fullName>
    </submittedName>
</protein>
<evidence type="ECO:0000313" key="2">
    <source>
        <dbReference type="EMBL" id="QOY88833.1"/>
    </source>
</evidence>
<evidence type="ECO:0000256" key="1">
    <source>
        <dbReference type="SAM" id="MobiDB-lite"/>
    </source>
</evidence>
<dbReference type="EMBL" id="CP063849">
    <property type="protein sequence ID" value="QOY88833.1"/>
    <property type="molecule type" value="Genomic_DNA"/>
</dbReference>
<name>A0A7S7NS58_PALFE</name>
<evidence type="ECO:0000313" key="3">
    <source>
        <dbReference type="Proteomes" id="UP000593892"/>
    </source>
</evidence>
<proteinExistence type="predicted"/>